<organism evidence="1">
    <name type="scientific">Lepeophtheirus salmonis</name>
    <name type="common">Salmon louse</name>
    <name type="synonym">Caligus salmonis</name>
    <dbReference type="NCBI Taxonomy" id="72036"/>
    <lineage>
        <taxon>Eukaryota</taxon>
        <taxon>Metazoa</taxon>
        <taxon>Ecdysozoa</taxon>
        <taxon>Arthropoda</taxon>
        <taxon>Crustacea</taxon>
        <taxon>Multicrustacea</taxon>
        <taxon>Hexanauplia</taxon>
        <taxon>Copepoda</taxon>
        <taxon>Siphonostomatoida</taxon>
        <taxon>Caligidae</taxon>
        <taxon>Lepeophtheirus</taxon>
    </lineage>
</organism>
<dbReference type="AlphaFoldDB" id="A0A0K2VHN0"/>
<dbReference type="EMBL" id="HACA01032095">
    <property type="protein sequence ID" value="CDW49456.1"/>
    <property type="molecule type" value="Transcribed_RNA"/>
</dbReference>
<protein>
    <submittedName>
        <fullName evidence="1">Uncharacterized protein</fullName>
    </submittedName>
</protein>
<evidence type="ECO:0000313" key="1">
    <source>
        <dbReference type="EMBL" id="CDW49456.1"/>
    </source>
</evidence>
<sequence length="43" mass="4854">MASTDIFSCLKRHSLLERQEEAQGITGLVLLNILKKPCFSFNT</sequence>
<name>A0A0K2VHN0_LEPSM</name>
<accession>A0A0K2VHN0</accession>
<reference evidence="1" key="1">
    <citation type="submission" date="2014-05" db="EMBL/GenBank/DDBJ databases">
        <authorList>
            <person name="Chronopoulou M."/>
        </authorList>
    </citation>
    <scope>NUCLEOTIDE SEQUENCE</scope>
    <source>
        <tissue evidence="1">Whole organism</tissue>
    </source>
</reference>
<proteinExistence type="predicted"/>